<evidence type="ECO:0000256" key="6">
    <source>
        <dbReference type="ARBA" id="ARBA00023235"/>
    </source>
</evidence>
<evidence type="ECO:0000256" key="2">
    <source>
        <dbReference type="ARBA" id="ARBA00010219"/>
    </source>
</evidence>
<dbReference type="HAMAP" id="MF_00197">
    <property type="entry name" value="DAP_epimerase"/>
    <property type="match status" value="1"/>
</dbReference>
<feature type="binding site" evidence="8">
    <location>
        <position position="68"/>
    </location>
    <ligand>
        <name>substrate</name>
    </ligand>
</feature>
<dbReference type="Pfam" id="PF01678">
    <property type="entry name" value="DAP_epimerase"/>
    <property type="match status" value="2"/>
</dbReference>
<dbReference type="EMBL" id="JABXYM010000001">
    <property type="protein sequence ID" value="MCR6096924.1"/>
    <property type="molecule type" value="Genomic_DNA"/>
</dbReference>
<feature type="site" description="Could be important to modulate the pK values of the two catalytic cysteine residues" evidence="8">
    <location>
        <position position="217"/>
    </location>
</feature>
<evidence type="ECO:0000256" key="7">
    <source>
        <dbReference type="ARBA" id="ARBA00051712"/>
    </source>
</evidence>
<comment type="function">
    <text evidence="8">Catalyzes the stereoinversion of LL-2,6-diaminopimelate (L,L-DAP) to meso-diaminopimelate (meso-DAP), a precursor of L-lysine and an essential component of the bacterial peptidoglycan.</text>
</comment>
<comment type="similarity">
    <text evidence="2 8">Belongs to the diaminopimelate epimerase family.</text>
</comment>
<feature type="binding site" evidence="8">
    <location>
        <begin position="78"/>
        <end position="79"/>
    </location>
    <ligand>
        <name>substrate</name>
    </ligand>
</feature>
<evidence type="ECO:0000256" key="1">
    <source>
        <dbReference type="ARBA" id="ARBA00005196"/>
    </source>
</evidence>
<evidence type="ECO:0000256" key="9">
    <source>
        <dbReference type="PROSITE-ProRule" id="PRU10125"/>
    </source>
</evidence>
<feature type="binding site" evidence="8">
    <location>
        <begin position="227"/>
        <end position="228"/>
    </location>
    <ligand>
        <name>substrate</name>
    </ligand>
</feature>
<feature type="binding site" evidence="8">
    <location>
        <begin position="217"/>
        <end position="218"/>
    </location>
    <ligand>
        <name>substrate</name>
    </ligand>
</feature>
<dbReference type="GO" id="GO:0008837">
    <property type="term" value="F:diaminopimelate epimerase activity"/>
    <property type="evidence" value="ECO:0007669"/>
    <property type="project" value="UniProtKB-UniRule"/>
</dbReference>
<comment type="subcellular location">
    <subcellularLocation>
        <location evidence="8">Cytoplasm</location>
    </subcellularLocation>
</comment>
<dbReference type="AlphaFoldDB" id="A0A9Q4B249"/>
<dbReference type="GO" id="GO:0009089">
    <property type="term" value="P:lysine biosynthetic process via diaminopimelate"/>
    <property type="evidence" value="ECO:0007669"/>
    <property type="project" value="UniProtKB-UniRule"/>
</dbReference>
<keyword evidence="5 8" id="KW-0457">Lysine biosynthesis</keyword>
<comment type="caution">
    <text evidence="10">The sequence shown here is derived from an EMBL/GenBank/DDBJ whole genome shotgun (WGS) entry which is preliminary data.</text>
</comment>
<dbReference type="PROSITE" id="PS01326">
    <property type="entry name" value="DAP_EPIMERASE"/>
    <property type="match status" value="1"/>
</dbReference>
<dbReference type="RefSeq" id="WP_257821410.1">
    <property type="nucleotide sequence ID" value="NZ_JABXYM010000001.1"/>
</dbReference>
<evidence type="ECO:0000256" key="4">
    <source>
        <dbReference type="ARBA" id="ARBA00022605"/>
    </source>
</evidence>
<evidence type="ECO:0000256" key="3">
    <source>
        <dbReference type="ARBA" id="ARBA00013080"/>
    </source>
</evidence>
<feature type="binding site" evidence="8">
    <location>
        <position position="165"/>
    </location>
    <ligand>
        <name>substrate</name>
    </ligand>
</feature>
<dbReference type="PANTHER" id="PTHR31689:SF0">
    <property type="entry name" value="DIAMINOPIMELATE EPIMERASE"/>
    <property type="match status" value="1"/>
</dbReference>
<evidence type="ECO:0000313" key="11">
    <source>
        <dbReference type="Proteomes" id="UP001057753"/>
    </source>
</evidence>
<dbReference type="EC" id="5.1.1.7" evidence="3 8"/>
<keyword evidence="6 8" id="KW-0413">Isomerase</keyword>
<name>A0A9Q4B249_SALAG</name>
<gene>
    <name evidence="8" type="primary">dapF</name>
    <name evidence="10" type="ORF">HXA33_10180</name>
</gene>
<sequence length="322" mass="35282">MNLDILKCHGSGNDFIIIDEMAHDYAFSERQRIMISKELAGKDHLIGSDGILFVQNSTSADAAMRMFNTDGSEAEMCGNGLRCVARYVGEKLGRKSMIIETMKANLEVRKVEEIFPNNPTYEVAIEPVSLKPKTIPLISDDTDHINKPIKGLPEHLTFTALSVPNPHIVALVGDVDEKEVEAVGKEANNLKTILPNGVNVSFLKKVGDSKIFVQTYERGVGLTNACGTAMSASSLVSCLLGLNTFNEKILVLNRGGMVQCLVQKGDEGQFYIKLRGNATYEYSATVNFDFTDPESSEMSDMTHYEDETANYAALAKAAKNLI</sequence>
<comment type="catalytic activity">
    <reaction evidence="7 8">
        <text>(2S,6S)-2,6-diaminopimelate = meso-2,6-diaminopimelate</text>
        <dbReference type="Rhea" id="RHEA:15393"/>
        <dbReference type="ChEBI" id="CHEBI:57609"/>
        <dbReference type="ChEBI" id="CHEBI:57791"/>
        <dbReference type="EC" id="5.1.1.7"/>
    </reaction>
</comment>
<evidence type="ECO:0000256" key="8">
    <source>
        <dbReference type="HAMAP-Rule" id="MF_00197"/>
    </source>
</evidence>
<comment type="pathway">
    <text evidence="1 8">Amino-acid biosynthesis; L-lysine biosynthesis via DAP pathway; DL-2,6-diaminopimelate from LL-2,6-diaminopimelate: step 1/1.</text>
</comment>
<organism evidence="10 11">
    <name type="scientific">Salipaludibacillus agaradhaerens</name>
    <name type="common">Bacillus agaradhaerens</name>
    <dbReference type="NCBI Taxonomy" id="76935"/>
    <lineage>
        <taxon>Bacteria</taxon>
        <taxon>Bacillati</taxon>
        <taxon>Bacillota</taxon>
        <taxon>Bacilli</taxon>
        <taxon>Bacillales</taxon>
        <taxon>Bacillaceae</taxon>
    </lineage>
</organism>
<feature type="binding site" evidence="8">
    <location>
        <position position="13"/>
    </location>
    <ligand>
        <name>substrate</name>
    </ligand>
</feature>
<keyword evidence="4 8" id="KW-0028">Amino-acid biosynthesis</keyword>
<dbReference type="NCBIfam" id="TIGR00652">
    <property type="entry name" value="DapF"/>
    <property type="match status" value="1"/>
</dbReference>
<dbReference type="InterPro" id="IPR018510">
    <property type="entry name" value="DAP_epimerase_AS"/>
</dbReference>
<comment type="caution">
    <text evidence="8">Lacks conserved residue(s) required for the propagation of feature annotation.</text>
</comment>
<evidence type="ECO:0000256" key="5">
    <source>
        <dbReference type="ARBA" id="ARBA00023154"/>
    </source>
</evidence>
<dbReference type="Proteomes" id="UP001057753">
    <property type="component" value="Unassembled WGS sequence"/>
</dbReference>
<protein>
    <recommendedName>
        <fullName evidence="3 8">Diaminopimelate epimerase</fullName>
        <shortName evidence="8">DAP epimerase</shortName>
        <ecNumber evidence="3 8">5.1.1.7</ecNumber>
    </recommendedName>
    <alternativeName>
        <fullName evidence="8">PLP-independent amino acid racemase</fullName>
    </alternativeName>
</protein>
<feature type="binding site" evidence="8">
    <location>
        <position position="199"/>
    </location>
    <ligand>
        <name>substrate</name>
    </ligand>
</feature>
<dbReference type="InterPro" id="IPR001653">
    <property type="entry name" value="DAP_epimerase_DapF"/>
</dbReference>
<proteinExistence type="inferred from homology"/>
<dbReference type="SUPFAM" id="SSF54506">
    <property type="entry name" value="Diaminopimelate epimerase-like"/>
    <property type="match status" value="2"/>
</dbReference>
<dbReference type="GO" id="GO:0005829">
    <property type="term" value="C:cytosol"/>
    <property type="evidence" value="ECO:0007669"/>
    <property type="project" value="TreeGrafter"/>
</dbReference>
<comment type="subunit">
    <text evidence="8">Homodimer.</text>
</comment>
<keyword evidence="11" id="KW-1185">Reference proteome</keyword>
<feature type="active site" evidence="9">
    <location>
        <position position="77"/>
    </location>
</feature>
<feature type="active site" description="Proton donor" evidence="8">
    <location>
        <position position="77"/>
    </location>
</feature>
<reference evidence="10" key="1">
    <citation type="submission" date="2020-06" db="EMBL/GenBank/DDBJ databases">
        <title>Insight into the genomes of haloalkaliphilic bacilli from Kenyan soda lakes.</title>
        <authorList>
            <person name="Mwirichia R."/>
            <person name="Villamizar G.C."/>
            <person name="Poehlein A."/>
            <person name="Mugweru J."/>
            <person name="Kipnyargis A."/>
            <person name="Kiplimo D."/>
            <person name="Orwa P."/>
            <person name="Daniel R."/>
        </authorList>
    </citation>
    <scope>NUCLEOTIDE SEQUENCE</scope>
    <source>
        <strain evidence="10">B1096_S55</strain>
    </source>
</reference>
<dbReference type="Gene3D" id="3.10.310.10">
    <property type="entry name" value="Diaminopimelate Epimerase, Chain A, domain 1"/>
    <property type="match status" value="2"/>
</dbReference>
<feature type="active site" description="Proton acceptor" evidence="8">
    <location>
        <position position="226"/>
    </location>
</feature>
<accession>A0A9Q4B249</accession>
<keyword evidence="8" id="KW-0963">Cytoplasm</keyword>
<evidence type="ECO:0000313" key="10">
    <source>
        <dbReference type="EMBL" id="MCR6096924.1"/>
    </source>
</evidence>
<feature type="site" description="Could be important to modulate the pK values of the two catalytic cysteine residues" evidence="8">
    <location>
        <position position="167"/>
    </location>
</feature>
<dbReference type="PANTHER" id="PTHR31689">
    <property type="entry name" value="DIAMINOPIMELATE EPIMERASE, CHLOROPLASTIC"/>
    <property type="match status" value="1"/>
</dbReference>